<evidence type="ECO:0000313" key="2">
    <source>
        <dbReference type="Proteomes" id="UP000188268"/>
    </source>
</evidence>
<evidence type="ECO:0000313" key="1">
    <source>
        <dbReference type="EMBL" id="OMO92901.1"/>
    </source>
</evidence>
<name>A0A1R3JDJ6_COCAP</name>
<proteinExistence type="predicted"/>
<dbReference type="EMBL" id="AWWV01008138">
    <property type="protein sequence ID" value="OMO92901.1"/>
    <property type="molecule type" value="Genomic_DNA"/>
</dbReference>
<protein>
    <submittedName>
        <fullName evidence="1">Uncharacterized protein</fullName>
    </submittedName>
</protein>
<comment type="caution">
    <text evidence="1">The sequence shown here is derived from an EMBL/GenBank/DDBJ whole genome shotgun (WGS) entry which is preliminary data.</text>
</comment>
<accession>A0A1R3JDJ6</accession>
<dbReference type="Proteomes" id="UP000188268">
    <property type="component" value="Unassembled WGS sequence"/>
</dbReference>
<sequence>MASKSFQKPHVVSVVLFDARLKLE</sequence>
<gene>
    <name evidence="1" type="ORF">CCACVL1_06737</name>
</gene>
<reference evidence="1 2" key="1">
    <citation type="submission" date="2013-09" db="EMBL/GenBank/DDBJ databases">
        <title>Corchorus capsularis genome sequencing.</title>
        <authorList>
            <person name="Alam M."/>
            <person name="Haque M.S."/>
            <person name="Islam M.S."/>
            <person name="Emdad E.M."/>
            <person name="Islam M.M."/>
            <person name="Ahmed B."/>
            <person name="Halim A."/>
            <person name="Hossen Q.M.M."/>
            <person name="Hossain M.Z."/>
            <person name="Ahmed R."/>
            <person name="Khan M.M."/>
            <person name="Islam R."/>
            <person name="Rashid M.M."/>
            <person name="Khan S.A."/>
            <person name="Rahman M.S."/>
            <person name="Alam M."/>
        </authorList>
    </citation>
    <scope>NUCLEOTIDE SEQUENCE [LARGE SCALE GENOMIC DNA]</scope>
    <source>
        <strain evidence="2">cv. CVL-1</strain>
        <tissue evidence="1">Whole seedling</tissue>
    </source>
</reference>
<keyword evidence="2" id="KW-1185">Reference proteome</keyword>
<dbReference type="Gramene" id="OMO92901">
    <property type="protein sequence ID" value="OMO92901"/>
    <property type="gene ID" value="CCACVL1_06737"/>
</dbReference>
<organism evidence="1 2">
    <name type="scientific">Corchorus capsularis</name>
    <name type="common">Jute</name>
    <dbReference type="NCBI Taxonomy" id="210143"/>
    <lineage>
        <taxon>Eukaryota</taxon>
        <taxon>Viridiplantae</taxon>
        <taxon>Streptophyta</taxon>
        <taxon>Embryophyta</taxon>
        <taxon>Tracheophyta</taxon>
        <taxon>Spermatophyta</taxon>
        <taxon>Magnoliopsida</taxon>
        <taxon>eudicotyledons</taxon>
        <taxon>Gunneridae</taxon>
        <taxon>Pentapetalae</taxon>
        <taxon>rosids</taxon>
        <taxon>malvids</taxon>
        <taxon>Malvales</taxon>
        <taxon>Malvaceae</taxon>
        <taxon>Grewioideae</taxon>
        <taxon>Apeibeae</taxon>
        <taxon>Corchorus</taxon>
    </lineage>
</organism>
<dbReference type="AlphaFoldDB" id="A0A1R3JDJ6"/>